<reference evidence="9 10" key="1">
    <citation type="submission" date="2019-09" db="EMBL/GenBank/DDBJ databases">
        <title>Emergence of a chromosome-mediated tetracycline resistance gene in Proteus strain.</title>
        <authorList>
            <person name="He D."/>
            <person name="Wang L."/>
        </authorList>
    </citation>
    <scope>NUCLEOTIDE SEQUENCE [LARGE SCALE GENOMIC DNA]</scope>
    <source>
        <strain evidence="9 10">T60</strain>
    </source>
</reference>
<keyword evidence="4" id="KW-0574">Periplasm</keyword>
<feature type="chain" id="PRO_5026179900" evidence="6">
    <location>
        <begin position="20"/>
        <end position="229"/>
    </location>
</feature>
<dbReference type="Proteomes" id="UP000464700">
    <property type="component" value="Chromosome"/>
</dbReference>
<evidence type="ECO:0000256" key="1">
    <source>
        <dbReference type="ARBA" id="ARBA00004418"/>
    </source>
</evidence>
<evidence type="ECO:0000256" key="3">
    <source>
        <dbReference type="ARBA" id="ARBA00022729"/>
    </source>
</evidence>
<dbReference type="InterPro" id="IPR001829">
    <property type="entry name" value="Pili_assmbl_chaperone_bac"/>
</dbReference>
<dbReference type="AlphaFoldDB" id="A0A6I7D8F7"/>
<dbReference type="EMBL" id="CP043925">
    <property type="protein sequence ID" value="QHN11014.1"/>
    <property type="molecule type" value="Genomic_DNA"/>
</dbReference>
<dbReference type="InterPro" id="IPR016148">
    <property type="entry name" value="Pili_assmbl_chaperone_C"/>
</dbReference>
<dbReference type="SUPFAM" id="SSF49584">
    <property type="entry name" value="Periplasmic chaperone C-domain"/>
    <property type="match status" value="1"/>
</dbReference>
<dbReference type="GO" id="GO:0030288">
    <property type="term" value="C:outer membrane-bounded periplasmic space"/>
    <property type="evidence" value="ECO:0007669"/>
    <property type="project" value="InterPro"/>
</dbReference>
<dbReference type="InterPro" id="IPR050643">
    <property type="entry name" value="Periplasmic_pilus_chap"/>
</dbReference>
<evidence type="ECO:0000313" key="9">
    <source>
        <dbReference type="EMBL" id="QHN11014.1"/>
    </source>
</evidence>
<evidence type="ECO:0000256" key="6">
    <source>
        <dbReference type="SAM" id="SignalP"/>
    </source>
</evidence>
<feature type="domain" description="Pili assembly chaperone C-terminal" evidence="8">
    <location>
        <begin position="166"/>
        <end position="221"/>
    </location>
</feature>
<dbReference type="KEGG" id="pcol:F1325_11295"/>
<name>A0A6I7D8F7_9GAMM</name>
<evidence type="ECO:0000256" key="5">
    <source>
        <dbReference type="ARBA" id="ARBA00023186"/>
    </source>
</evidence>
<dbReference type="RefSeq" id="WP_160230453.1">
    <property type="nucleotide sequence ID" value="NZ_CP043925.1"/>
</dbReference>
<proteinExistence type="inferred from homology"/>
<sequence>MKRISIFILLLCFSFIAKANLALEGSRVILYHSDKETSLNIKNDGEFPVVVQTWVDDGNPENTPETITDVSALSLPPVLQLKPSESQRVRVINKFTNTDKEKETLYWLNLYEIMPKPANKKYDEGLINVVVRLQVKVFYRPDDLIMVISDVSSALIFTRSDKQLTIENPTPFYVTIKSASGENNPNILIPMIAPFSKQQVTLENSQINQISYILIDDFGGEFKDKKEIK</sequence>
<dbReference type="InterPro" id="IPR016147">
    <property type="entry name" value="Pili_assmbl_chaperone_N"/>
</dbReference>
<keyword evidence="5" id="KW-0143">Chaperone</keyword>
<dbReference type="InterPro" id="IPR008962">
    <property type="entry name" value="PapD-like_sf"/>
</dbReference>
<accession>A0A6I7D8F7</accession>
<organism evidence="9 10">
    <name type="scientific">Proteus columbae</name>
    <dbReference type="NCBI Taxonomy" id="1987580"/>
    <lineage>
        <taxon>Bacteria</taxon>
        <taxon>Pseudomonadati</taxon>
        <taxon>Pseudomonadota</taxon>
        <taxon>Gammaproteobacteria</taxon>
        <taxon>Enterobacterales</taxon>
        <taxon>Morganellaceae</taxon>
        <taxon>Proteus</taxon>
    </lineage>
</organism>
<protein>
    <submittedName>
        <fullName evidence="9">Molecular chaperone</fullName>
    </submittedName>
</protein>
<dbReference type="InterPro" id="IPR036316">
    <property type="entry name" value="Pili_assmbl_chap_C_dom_sf"/>
</dbReference>
<comment type="similarity">
    <text evidence="2">Belongs to the periplasmic pilus chaperone family.</text>
</comment>
<evidence type="ECO:0000259" key="8">
    <source>
        <dbReference type="Pfam" id="PF02753"/>
    </source>
</evidence>
<dbReference type="Gene3D" id="2.60.40.10">
    <property type="entry name" value="Immunoglobulins"/>
    <property type="match status" value="2"/>
</dbReference>
<dbReference type="PANTHER" id="PTHR30251">
    <property type="entry name" value="PILUS ASSEMBLY CHAPERONE"/>
    <property type="match status" value="1"/>
</dbReference>
<dbReference type="GO" id="GO:0071555">
    <property type="term" value="P:cell wall organization"/>
    <property type="evidence" value="ECO:0007669"/>
    <property type="project" value="InterPro"/>
</dbReference>
<dbReference type="InterPro" id="IPR013783">
    <property type="entry name" value="Ig-like_fold"/>
</dbReference>
<evidence type="ECO:0000256" key="4">
    <source>
        <dbReference type="ARBA" id="ARBA00022764"/>
    </source>
</evidence>
<gene>
    <name evidence="9" type="ORF">F1325_11295</name>
</gene>
<dbReference type="Pfam" id="PF00345">
    <property type="entry name" value="PapD_N"/>
    <property type="match status" value="1"/>
</dbReference>
<keyword evidence="3 6" id="KW-0732">Signal</keyword>
<comment type="subcellular location">
    <subcellularLocation>
        <location evidence="1">Periplasm</location>
    </subcellularLocation>
</comment>
<dbReference type="PRINTS" id="PR00969">
    <property type="entry name" value="CHAPERONPILI"/>
</dbReference>
<feature type="domain" description="Pili assembly chaperone N-terminal" evidence="7">
    <location>
        <begin position="21"/>
        <end position="144"/>
    </location>
</feature>
<dbReference type="PANTHER" id="PTHR30251:SF7">
    <property type="entry name" value="FIMBRIAE CHAPARONE"/>
    <property type="match status" value="1"/>
</dbReference>
<dbReference type="Pfam" id="PF02753">
    <property type="entry name" value="PapD_C"/>
    <property type="match status" value="1"/>
</dbReference>
<evidence type="ECO:0000313" key="10">
    <source>
        <dbReference type="Proteomes" id="UP000464700"/>
    </source>
</evidence>
<evidence type="ECO:0000259" key="7">
    <source>
        <dbReference type="Pfam" id="PF00345"/>
    </source>
</evidence>
<dbReference type="SUPFAM" id="SSF49354">
    <property type="entry name" value="PapD-like"/>
    <property type="match status" value="1"/>
</dbReference>
<feature type="signal peptide" evidence="6">
    <location>
        <begin position="1"/>
        <end position="19"/>
    </location>
</feature>
<evidence type="ECO:0000256" key="2">
    <source>
        <dbReference type="ARBA" id="ARBA00007399"/>
    </source>
</evidence>
<keyword evidence="10" id="KW-1185">Reference proteome</keyword>